<gene>
    <name evidence="5" type="ORF">ENG67_06100</name>
</gene>
<dbReference type="SMART" id="SM00382">
    <property type="entry name" value="AAA"/>
    <property type="match status" value="1"/>
</dbReference>
<keyword evidence="2" id="KW-0547">Nucleotide-binding</keyword>
<evidence type="ECO:0000256" key="1">
    <source>
        <dbReference type="ARBA" id="ARBA00022448"/>
    </source>
</evidence>
<dbReference type="GO" id="GO:0016887">
    <property type="term" value="F:ATP hydrolysis activity"/>
    <property type="evidence" value="ECO:0007669"/>
    <property type="project" value="InterPro"/>
</dbReference>
<dbReference type="InterPro" id="IPR003593">
    <property type="entry name" value="AAA+_ATPase"/>
</dbReference>
<evidence type="ECO:0000256" key="3">
    <source>
        <dbReference type="ARBA" id="ARBA00022840"/>
    </source>
</evidence>
<keyword evidence="1" id="KW-0813">Transport</keyword>
<dbReference type="SUPFAM" id="SSF52540">
    <property type="entry name" value="P-loop containing nucleoside triphosphate hydrolases"/>
    <property type="match status" value="1"/>
</dbReference>
<evidence type="ECO:0000256" key="2">
    <source>
        <dbReference type="ARBA" id="ARBA00022741"/>
    </source>
</evidence>
<accession>A0A7C0XDS0</accession>
<comment type="caution">
    <text evidence="5">The sequence shown here is derived from an EMBL/GenBank/DDBJ whole genome shotgun (WGS) entry which is preliminary data.</text>
</comment>
<dbReference type="InterPro" id="IPR027417">
    <property type="entry name" value="P-loop_NTPase"/>
</dbReference>
<dbReference type="PANTHER" id="PTHR43023">
    <property type="entry name" value="PROTEIN TRIGALACTOSYLDIACYLGLYCEROL 3, CHLOROPLASTIC"/>
    <property type="match status" value="1"/>
</dbReference>
<dbReference type="AlphaFoldDB" id="A0A7C0XDS0"/>
<keyword evidence="3 5" id="KW-0067">ATP-binding</keyword>
<proteinExistence type="predicted"/>
<dbReference type="PROSITE" id="PS50893">
    <property type="entry name" value="ABC_TRANSPORTER_2"/>
    <property type="match status" value="1"/>
</dbReference>
<dbReference type="InterPro" id="IPR003439">
    <property type="entry name" value="ABC_transporter-like_ATP-bd"/>
</dbReference>
<dbReference type="PROSITE" id="PS00211">
    <property type="entry name" value="ABC_TRANSPORTER_1"/>
    <property type="match status" value="1"/>
</dbReference>
<dbReference type="PANTHER" id="PTHR43023:SF6">
    <property type="entry name" value="INTERMEMBRANE PHOSPHOLIPID TRANSPORT SYSTEM ATP-BINDING PROTEIN MLAF"/>
    <property type="match status" value="1"/>
</dbReference>
<evidence type="ECO:0000313" key="5">
    <source>
        <dbReference type="EMBL" id="HDM90757.1"/>
    </source>
</evidence>
<dbReference type="EMBL" id="DRBW01000224">
    <property type="protein sequence ID" value="HDM90757.1"/>
    <property type="molecule type" value="Genomic_DNA"/>
</dbReference>
<evidence type="ECO:0000259" key="4">
    <source>
        <dbReference type="PROSITE" id="PS50893"/>
    </source>
</evidence>
<sequence>MIEIRDIHKKLGNKEVLKGVSLTVNDGETVAILGRSGMGKSVLLKHMVGLMKPDHGQVIVDGIDITRVNRKKLFEIRGLFGFVFQNSALFDSFTVWKNVALPLIEAGYDMETIDRQVKKVLSMVNLEGTENLYPAELSGGMMKRVGIARALVGDPKYLLYDEPTAGLDPVIADRINDQILYLKEYLKKTAVVVTHDLRSALKVSDRIALLADGVIVTCIRKEEIFQVEHPEMRQFLKASGLS</sequence>
<dbReference type="GO" id="GO:0005524">
    <property type="term" value="F:ATP binding"/>
    <property type="evidence" value="ECO:0007669"/>
    <property type="project" value="UniProtKB-KW"/>
</dbReference>
<name>A0A7C0XDS0_UNCW3</name>
<dbReference type="Gene3D" id="3.40.50.300">
    <property type="entry name" value="P-loop containing nucleotide triphosphate hydrolases"/>
    <property type="match status" value="1"/>
</dbReference>
<dbReference type="Pfam" id="PF00005">
    <property type="entry name" value="ABC_tran"/>
    <property type="match status" value="1"/>
</dbReference>
<organism evidence="5">
    <name type="scientific">candidate division WOR-3 bacterium</name>
    <dbReference type="NCBI Taxonomy" id="2052148"/>
    <lineage>
        <taxon>Bacteria</taxon>
        <taxon>Bacteria division WOR-3</taxon>
    </lineage>
</organism>
<protein>
    <submittedName>
        <fullName evidence="5">ATP-binding cassette domain-containing protein</fullName>
    </submittedName>
</protein>
<reference evidence="5" key="1">
    <citation type="journal article" date="2020" name="mSystems">
        <title>Genome- and Community-Level Interaction Insights into Carbon Utilization and Element Cycling Functions of Hydrothermarchaeota in Hydrothermal Sediment.</title>
        <authorList>
            <person name="Zhou Z."/>
            <person name="Liu Y."/>
            <person name="Xu W."/>
            <person name="Pan J."/>
            <person name="Luo Z.H."/>
            <person name="Li M."/>
        </authorList>
    </citation>
    <scope>NUCLEOTIDE SEQUENCE [LARGE SCALE GENOMIC DNA]</scope>
    <source>
        <strain evidence="5">HyVt-237</strain>
    </source>
</reference>
<dbReference type="InterPro" id="IPR017871">
    <property type="entry name" value="ABC_transporter-like_CS"/>
</dbReference>
<feature type="domain" description="ABC transporter" evidence="4">
    <location>
        <begin position="2"/>
        <end position="237"/>
    </location>
</feature>
<dbReference type="Proteomes" id="UP000885931">
    <property type="component" value="Unassembled WGS sequence"/>
</dbReference>